<accession>A0ABV2NHZ3</accession>
<protein>
    <submittedName>
        <fullName evidence="2">Multidrug efflux pump subunit AcrA (Membrane-fusion protein)</fullName>
    </submittedName>
</protein>
<evidence type="ECO:0000313" key="2">
    <source>
        <dbReference type="EMBL" id="MET3866117.1"/>
    </source>
</evidence>
<dbReference type="Proteomes" id="UP001549119">
    <property type="component" value="Unassembled WGS sequence"/>
</dbReference>
<feature type="coiled-coil region" evidence="1">
    <location>
        <begin position="51"/>
        <end position="92"/>
    </location>
</feature>
<gene>
    <name evidence="2" type="ORF">ABIC20_003426</name>
</gene>
<keyword evidence="3" id="KW-1185">Reference proteome</keyword>
<sequence>MSMGTAAAIEVTGTMARVGSSIGLGIAIAKAEHRIRREQAVDSVTELAIRLQEARQAQRGALRRAAQAEARLGAAQAEIAALRQALAQERHMTAALREALGI</sequence>
<dbReference type="RefSeq" id="WP_043074441.1">
    <property type="nucleotide sequence ID" value="NZ_JAZBNP010000001.1"/>
</dbReference>
<comment type="caution">
    <text evidence="2">The sequence shown here is derived from an EMBL/GenBank/DDBJ whole genome shotgun (WGS) entry which is preliminary data.</text>
</comment>
<evidence type="ECO:0000313" key="3">
    <source>
        <dbReference type="Proteomes" id="UP001549119"/>
    </source>
</evidence>
<organism evidence="2 3">
    <name type="scientific">Methylobacterium radiotolerans</name>
    <dbReference type="NCBI Taxonomy" id="31998"/>
    <lineage>
        <taxon>Bacteria</taxon>
        <taxon>Pseudomonadati</taxon>
        <taxon>Pseudomonadota</taxon>
        <taxon>Alphaproteobacteria</taxon>
        <taxon>Hyphomicrobiales</taxon>
        <taxon>Methylobacteriaceae</taxon>
        <taxon>Methylobacterium</taxon>
    </lineage>
</organism>
<proteinExistence type="predicted"/>
<evidence type="ECO:0000256" key="1">
    <source>
        <dbReference type="SAM" id="Coils"/>
    </source>
</evidence>
<reference evidence="2 3" key="1">
    <citation type="submission" date="2024-06" db="EMBL/GenBank/DDBJ databases">
        <title>Genomics of switchgrass bacterial isolates.</title>
        <authorList>
            <person name="Shade A."/>
        </authorList>
    </citation>
    <scope>NUCLEOTIDE SEQUENCE [LARGE SCALE GENOMIC DNA]</scope>
    <source>
        <strain evidence="2 3">PvP084</strain>
    </source>
</reference>
<keyword evidence="1" id="KW-0175">Coiled coil</keyword>
<dbReference type="EMBL" id="JBEPNW010000002">
    <property type="protein sequence ID" value="MET3866117.1"/>
    <property type="molecule type" value="Genomic_DNA"/>
</dbReference>
<name>A0ABV2NHZ3_9HYPH</name>